<sequence>CTLSNHRDQPTLESDFSQLRPPFQAIPVQTNHLTSLYQPCPSLASIRHCSSRNCRETGRVRQFFRKFVEARSPSFLNQIDRVRHQELGRSVKETFEGRNVRRIHHRATHNLSASSQAVEYADPPPGHS</sequence>
<organism evidence="1">
    <name type="scientific">Prunus dulcis</name>
    <name type="common">Almond</name>
    <name type="synonym">Amygdalus dulcis</name>
    <dbReference type="NCBI Taxonomy" id="3755"/>
    <lineage>
        <taxon>Eukaryota</taxon>
        <taxon>Viridiplantae</taxon>
        <taxon>Streptophyta</taxon>
        <taxon>Embryophyta</taxon>
        <taxon>Tracheophyta</taxon>
        <taxon>Spermatophyta</taxon>
        <taxon>Magnoliopsida</taxon>
        <taxon>eudicotyledons</taxon>
        <taxon>Gunneridae</taxon>
        <taxon>Pentapetalae</taxon>
        <taxon>rosids</taxon>
        <taxon>fabids</taxon>
        <taxon>Rosales</taxon>
        <taxon>Rosaceae</taxon>
        <taxon>Amygdaloideae</taxon>
        <taxon>Amygdaleae</taxon>
        <taxon>Prunus</taxon>
    </lineage>
</organism>
<feature type="non-terminal residue" evidence="1">
    <location>
        <position position="1"/>
    </location>
</feature>
<accession>A0A4Y1RNP3</accession>
<dbReference type="EMBL" id="AP019302">
    <property type="protein sequence ID" value="BBH05849.1"/>
    <property type="molecule type" value="Genomic_DNA"/>
</dbReference>
<name>A0A4Y1RNP3_PRUDU</name>
<dbReference type="AlphaFoldDB" id="A0A4Y1RNP3"/>
<proteinExistence type="predicted"/>
<reference evidence="1" key="1">
    <citation type="journal article" date="2019" name="Science">
        <title>Mutation of a bHLH transcription factor allowed almond domestication.</title>
        <authorList>
            <person name="Sanchez-Perez R."/>
            <person name="Pavan S."/>
            <person name="Mazzeo R."/>
            <person name="Moldovan C."/>
            <person name="Aiese Cigliano R."/>
            <person name="Del Cueto J."/>
            <person name="Ricciardi F."/>
            <person name="Lotti C."/>
            <person name="Ricciardi L."/>
            <person name="Dicenta F."/>
            <person name="Lopez-Marques R.L."/>
            <person name="Lindberg Moller B."/>
        </authorList>
    </citation>
    <scope>NUCLEOTIDE SEQUENCE</scope>
</reference>
<gene>
    <name evidence="1" type="ORF">Prudu_017356</name>
</gene>
<evidence type="ECO:0000313" key="1">
    <source>
        <dbReference type="EMBL" id="BBH05849.1"/>
    </source>
</evidence>
<protein>
    <submittedName>
        <fullName evidence="1">Uncharacterized protein</fullName>
    </submittedName>
</protein>